<feature type="compositionally biased region" description="Basic and acidic residues" evidence="1">
    <location>
        <begin position="97"/>
        <end position="106"/>
    </location>
</feature>
<dbReference type="VEuPathDB" id="FungiDB:VP01_2631g2"/>
<reference evidence="3 4" key="1">
    <citation type="submission" date="2015-08" db="EMBL/GenBank/DDBJ databases">
        <title>Next Generation Sequencing and Analysis of the Genome of Puccinia sorghi L Schw, the Causal Agent of Maize Common Rust.</title>
        <authorList>
            <person name="Rochi L."/>
            <person name="Burguener G."/>
            <person name="Darino M."/>
            <person name="Turjanski A."/>
            <person name="Kreff E."/>
            <person name="Dieguez M.J."/>
            <person name="Sacco F."/>
        </authorList>
    </citation>
    <scope>NUCLEOTIDE SEQUENCE [LARGE SCALE GENOMIC DNA]</scope>
    <source>
        <strain evidence="3 4">RO10H11247</strain>
    </source>
</reference>
<accession>A0A0L6V4Z9</accession>
<sequence length="811" mass="92259">GERPSCGWGDVGVLGIEGGSFCRLDYDISTHNRIEGKTFLGSQNFKITKGRKFTVSFRVAWEHDIEWTIANWGMYTGVKAEDNSPVGETPGNSQRGLQDHNNKKELKPTQFQIDKKGLIDKINNFGLNSKTKPDIKAKWLCDLKTKNDISVRLIPSKEMIVDALTNPANADSLLIKWQGVLEFDAVTHLLNFKKIKLNRLDSVNSSQSLQLTLHLSSHCVCPVVLHFSSYSLLSYLDSDFFSHPSLSSLLYYFYNFLLLLVWFCPCYLVLLLCSDLLSLAYIFVVCLLFIIILVLLRSSDFSKNCLLSILLSISGFVSWLLLSFSLILMCLVSEFFYFYIHLEAVEHLPCYWCFRRIVDFSLFCKQVFFNSIFYYRIQGTNSVIPYTPTEILFYFASQHHMVFHATLAATLTHGNNSQIPGFIFPASSSLCITSIHLGIKTYLSSLKIGSWEVEKVFIEVEVLFERNFLRLNVLYHWKWVNKIYTTVWDGVHKPNHISCSSNGGWAHGHLSSLRQNASLPASCGQELGFPGIFYITLTSFSVYPIPLPEFWGRTIPTNFGCVVITSMTDKIEYWADTLATKFIVGVTVWFLKIIEFLSPAYMVADMVCEVSWSGFLGSFFMLVPEAQSRMLPIDMVVHTRYFLLQSMNYPILILIFFFMCLGIKEGIGFVLELILSLPRLTHFEFRPKMNGSDFPAEIDWYCLHKLKKRGLDLHFNQNSINQCSGLGFSRLNPCHHLGTLVPVLPPHFCALQNTSAQPLAHHVKEEKSCITISDTRLANSFSSWIFFGANSTIICSVVVVQFLDFKQLLAA</sequence>
<dbReference type="OrthoDB" id="3344688at2759"/>
<feature type="transmembrane region" description="Helical" evidence="2">
    <location>
        <begin position="308"/>
        <end position="340"/>
    </location>
</feature>
<protein>
    <submittedName>
        <fullName evidence="3">Uncharacterized protein</fullName>
    </submittedName>
</protein>
<evidence type="ECO:0000256" key="2">
    <source>
        <dbReference type="SAM" id="Phobius"/>
    </source>
</evidence>
<feature type="transmembrane region" description="Helical" evidence="2">
    <location>
        <begin position="249"/>
        <end position="270"/>
    </location>
</feature>
<feature type="transmembrane region" description="Helical" evidence="2">
    <location>
        <begin position="642"/>
        <end position="663"/>
    </location>
</feature>
<dbReference type="AlphaFoldDB" id="A0A0L6V4Z9"/>
<keyword evidence="2" id="KW-1133">Transmembrane helix</keyword>
<evidence type="ECO:0000313" key="4">
    <source>
        <dbReference type="Proteomes" id="UP000037035"/>
    </source>
</evidence>
<evidence type="ECO:0000256" key="1">
    <source>
        <dbReference type="SAM" id="MobiDB-lite"/>
    </source>
</evidence>
<keyword evidence="2" id="KW-0472">Membrane</keyword>
<dbReference type="Proteomes" id="UP000037035">
    <property type="component" value="Unassembled WGS sequence"/>
</dbReference>
<organism evidence="3 4">
    <name type="scientific">Puccinia sorghi</name>
    <dbReference type="NCBI Taxonomy" id="27349"/>
    <lineage>
        <taxon>Eukaryota</taxon>
        <taxon>Fungi</taxon>
        <taxon>Dikarya</taxon>
        <taxon>Basidiomycota</taxon>
        <taxon>Pucciniomycotina</taxon>
        <taxon>Pucciniomycetes</taxon>
        <taxon>Pucciniales</taxon>
        <taxon>Pucciniaceae</taxon>
        <taxon>Puccinia</taxon>
    </lineage>
</organism>
<feature type="transmembrane region" description="Helical" evidence="2">
    <location>
        <begin position="784"/>
        <end position="803"/>
    </location>
</feature>
<feature type="transmembrane region" description="Helical" evidence="2">
    <location>
        <begin position="276"/>
        <end position="296"/>
    </location>
</feature>
<feature type="region of interest" description="Disordered" evidence="1">
    <location>
        <begin position="81"/>
        <end position="106"/>
    </location>
</feature>
<name>A0A0L6V4Z9_9BASI</name>
<dbReference type="EMBL" id="LAVV01007537">
    <property type="protein sequence ID" value="KNZ55612.1"/>
    <property type="molecule type" value="Genomic_DNA"/>
</dbReference>
<proteinExistence type="predicted"/>
<keyword evidence="4" id="KW-1185">Reference proteome</keyword>
<evidence type="ECO:0000313" key="3">
    <source>
        <dbReference type="EMBL" id="KNZ55612.1"/>
    </source>
</evidence>
<comment type="caution">
    <text evidence="3">The sequence shown here is derived from an EMBL/GenBank/DDBJ whole genome shotgun (WGS) entry which is preliminary data.</text>
</comment>
<gene>
    <name evidence="3" type="ORF">VP01_2631g2</name>
</gene>
<keyword evidence="2" id="KW-0812">Transmembrane</keyword>
<feature type="non-terminal residue" evidence="3">
    <location>
        <position position="1"/>
    </location>
</feature>